<evidence type="ECO:0000313" key="9">
    <source>
        <dbReference type="Proteomes" id="UP000791080"/>
    </source>
</evidence>
<sequence>MKGSSLRHHHDFRLLWAGETTAHFGKVIGTVLIPLVAATALGASPFEMGLLTAASTSAFLVLGLPAGAIVDRVRRRPLMIRCDLARAALLATVPLAWWWDALTFGHLLVVALLVGVCTVFFDVSYQSILPSLVGRSRLVEGNTKLQASESVAQVSGRPAAGGLAHLVGAGGGVVVTAACYLVSAVSLSRMRVVEEPRPRPQGQRLRTEVMEGVRFVFAHPVLRALALCTGTANLFGGVFQAVVMLFLVREVGLAPGPLGLLMAAGSLGGVLGALSAGWWVARVGQIRTCWLSLLLTTPFGLLCAFAEKDWRLGLFALGEFVFSFGVIVYNVAQVSLRQSITPDHLLGRMNASLRFLAWGLIPLGGLLGGVLGEWLGVREALVVAAVGQCLAIAWVVLSPLYRDPASVRAMVELTATEPPDGDPGVPSRT</sequence>
<feature type="transmembrane region" description="Helical" evidence="6">
    <location>
        <begin position="381"/>
        <end position="401"/>
    </location>
</feature>
<dbReference type="PANTHER" id="PTHR23513">
    <property type="entry name" value="INTEGRAL MEMBRANE EFFLUX PROTEIN-RELATED"/>
    <property type="match status" value="1"/>
</dbReference>
<feature type="transmembrane region" description="Helical" evidence="6">
    <location>
        <begin position="353"/>
        <end position="375"/>
    </location>
</feature>
<evidence type="ECO:0000256" key="4">
    <source>
        <dbReference type="ARBA" id="ARBA00022989"/>
    </source>
</evidence>
<dbReference type="CDD" id="cd06173">
    <property type="entry name" value="MFS_MefA_like"/>
    <property type="match status" value="1"/>
</dbReference>
<dbReference type="InterPro" id="IPR020846">
    <property type="entry name" value="MFS_dom"/>
</dbReference>
<comment type="subcellular location">
    <subcellularLocation>
        <location evidence="1">Cell membrane</location>
        <topology evidence="1">Multi-pass membrane protein</topology>
    </subcellularLocation>
</comment>
<keyword evidence="5 6" id="KW-0472">Membrane</keyword>
<gene>
    <name evidence="8" type="ORF">G443_002061</name>
</gene>
<feature type="transmembrane region" description="Helical" evidence="6">
    <location>
        <begin position="21"/>
        <end position="43"/>
    </location>
</feature>
<evidence type="ECO:0000256" key="3">
    <source>
        <dbReference type="ARBA" id="ARBA00022692"/>
    </source>
</evidence>
<evidence type="ECO:0000256" key="6">
    <source>
        <dbReference type="SAM" id="Phobius"/>
    </source>
</evidence>
<dbReference type="RefSeq" id="WP_026418303.1">
    <property type="nucleotide sequence ID" value="NZ_AUBJ02000001.1"/>
</dbReference>
<evidence type="ECO:0000256" key="1">
    <source>
        <dbReference type="ARBA" id="ARBA00004651"/>
    </source>
</evidence>
<feature type="transmembrane region" description="Helical" evidence="6">
    <location>
        <begin position="312"/>
        <end position="332"/>
    </location>
</feature>
<reference evidence="8 9" key="2">
    <citation type="submission" date="2022-06" db="EMBL/GenBank/DDBJ databases">
        <title>Genomic Encyclopedia of Type Strains, Phase I: the one thousand microbial genomes (KMG-I) project.</title>
        <authorList>
            <person name="Kyrpides N."/>
        </authorList>
    </citation>
    <scope>NUCLEOTIDE SEQUENCE [LARGE SCALE GENOMIC DNA]</scope>
    <source>
        <strain evidence="8 9">DSM 43889</strain>
    </source>
</reference>
<proteinExistence type="predicted"/>
<dbReference type="InterPro" id="IPR036259">
    <property type="entry name" value="MFS_trans_sf"/>
</dbReference>
<accession>A0ABT1JH14</accession>
<evidence type="ECO:0000256" key="5">
    <source>
        <dbReference type="ARBA" id="ARBA00023136"/>
    </source>
</evidence>
<feature type="transmembrane region" description="Helical" evidence="6">
    <location>
        <begin position="49"/>
        <end position="70"/>
    </location>
</feature>
<organism evidence="8 9">
    <name type="scientific">Actinoalloteichus caeruleus DSM 43889</name>
    <dbReference type="NCBI Taxonomy" id="1120930"/>
    <lineage>
        <taxon>Bacteria</taxon>
        <taxon>Bacillati</taxon>
        <taxon>Actinomycetota</taxon>
        <taxon>Actinomycetes</taxon>
        <taxon>Pseudonocardiales</taxon>
        <taxon>Pseudonocardiaceae</taxon>
        <taxon>Actinoalloteichus</taxon>
        <taxon>Actinoalloteichus cyanogriseus</taxon>
    </lineage>
</organism>
<feature type="transmembrane region" description="Helical" evidence="6">
    <location>
        <begin position="224"/>
        <end position="248"/>
    </location>
</feature>
<keyword evidence="4 6" id="KW-1133">Transmembrane helix</keyword>
<feature type="domain" description="Major facilitator superfamily (MFS) profile" evidence="7">
    <location>
        <begin position="221"/>
        <end position="429"/>
    </location>
</feature>
<dbReference type="InterPro" id="IPR011701">
    <property type="entry name" value="MFS"/>
</dbReference>
<evidence type="ECO:0000313" key="8">
    <source>
        <dbReference type="EMBL" id="MCP2331791.1"/>
    </source>
</evidence>
<reference evidence="8 9" key="1">
    <citation type="submission" date="2013-07" db="EMBL/GenBank/DDBJ databases">
        <authorList>
            <consortium name="DOE Joint Genome Institute"/>
            <person name="Reeve W."/>
            <person name="Huntemann M."/>
            <person name="Han J."/>
            <person name="Chen A."/>
            <person name="Kyrpides N."/>
            <person name="Mavromatis K."/>
            <person name="Markowitz V."/>
            <person name="Palaniappan K."/>
            <person name="Ivanova N."/>
            <person name="Schaumberg A."/>
            <person name="Pati A."/>
            <person name="Liolios K."/>
            <person name="Nordberg H.P."/>
            <person name="Cantor M.N."/>
            <person name="Hua S.X."/>
            <person name="Woyke T."/>
        </authorList>
    </citation>
    <scope>NUCLEOTIDE SEQUENCE [LARGE SCALE GENOMIC DNA]</scope>
    <source>
        <strain evidence="8 9">DSM 43889</strain>
    </source>
</reference>
<name>A0ABT1JH14_ACTCY</name>
<dbReference type="SUPFAM" id="SSF103473">
    <property type="entry name" value="MFS general substrate transporter"/>
    <property type="match status" value="1"/>
</dbReference>
<protein>
    <submittedName>
        <fullName evidence="8">Arabinose efflux permease, MFS family</fullName>
    </submittedName>
</protein>
<keyword evidence="9" id="KW-1185">Reference proteome</keyword>
<dbReference type="Pfam" id="PF07690">
    <property type="entry name" value="MFS_1"/>
    <property type="match status" value="1"/>
</dbReference>
<dbReference type="EMBL" id="AUBJ02000001">
    <property type="protein sequence ID" value="MCP2331791.1"/>
    <property type="molecule type" value="Genomic_DNA"/>
</dbReference>
<feature type="transmembrane region" description="Helical" evidence="6">
    <location>
        <begin position="105"/>
        <end position="125"/>
    </location>
</feature>
<comment type="caution">
    <text evidence="8">The sequence shown here is derived from an EMBL/GenBank/DDBJ whole genome shotgun (WGS) entry which is preliminary data.</text>
</comment>
<dbReference type="PANTHER" id="PTHR23513:SF6">
    <property type="entry name" value="MAJOR FACILITATOR SUPERFAMILY ASSOCIATED DOMAIN-CONTAINING PROTEIN"/>
    <property type="match status" value="1"/>
</dbReference>
<evidence type="ECO:0000256" key="2">
    <source>
        <dbReference type="ARBA" id="ARBA00022475"/>
    </source>
</evidence>
<evidence type="ECO:0000259" key="7">
    <source>
        <dbReference type="PROSITE" id="PS50850"/>
    </source>
</evidence>
<keyword evidence="2" id="KW-1003">Cell membrane</keyword>
<dbReference type="PROSITE" id="PS50850">
    <property type="entry name" value="MFS"/>
    <property type="match status" value="1"/>
</dbReference>
<dbReference type="Gene3D" id="1.20.1250.20">
    <property type="entry name" value="MFS general substrate transporter like domains"/>
    <property type="match status" value="1"/>
</dbReference>
<feature type="transmembrane region" description="Helical" evidence="6">
    <location>
        <begin position="288"/>
        <end position="306"/>
    </location>
</feature>
<keyword evidence="3 6" id="KW-0812">Transmembrane</keyword>
<dbReference type="Proteomes" id="UP000791080">
    <property type="component" value="Unassembled WGS sequence"/>
</dbReference>
<feature type="transmembrane region" description="Helical" evidence="6">
    <location>
        <begin position="260"/>
        <end position="281"/>
    </location>
</feature>